<dbReference type="AlphaFoldDB" id="A0A9P0ABH6"/>
<accession>A0A9P0ABH6</accession>
<evidence type="ECO:0000313" key="10">
    <source>
        <dbReference type="Proteomes" id="UP001152759"/>
    </source>
</evidence>
<feature type="repeat" description="WD" evidence="7">
    <location>
        <begin position="351"/>
        <end position="385"/>
    </location>
</feature>
<dbReference type="GO" id="GO:0003723">
    <property type="term" value="F:RNA binding"/>
    <property type="evidence" value="ECO:0007669"/>
    <property type="project" value="TreeGrafter"/>
</dbReference>
<reference evidence="9" key="1">
    <citation type="submission" date="2021-12" db="EMBL/GenBank/DDBJ databases">
        <authorList>
            <person name="King R."/>
        </authorList>
    </citation>
    <scope>NUCLEOTIDE SEQUENCE</scope>
</reference>
<dbReference type="InterPro" id="IPR015943">
    <property type="entry name" value="WD40/YVTN_repeat-like_dom_sf"/>
</dbReference>
<dbReference type="Proteomes" id="UP001152759">
    <property type="component" value="Chromosome 5"/>
</dbReference>
<dbReference type="Pfam" id="PF00400">
    <property type="entry name" value="WD40"/>
    <property type="match status" value="6"/>
</dbReference>
<dbReference type="InterPro" id="IPR019775">
    <property type="entry name" value="WD40_repeat_CS"/>
</dbReference>
<dbReference type="InterPro" id="IPR044633">
    <property type="entry name" value="CstF1-like"/>
</dbReference>
<sequence length="474" mass="52299">MKETAKLEPNMVKNRELLYRLMISVSPTVAYENGEAVTSQLCDVKLVDIYRKQQASPGHRCIDDQLFYDGHQSLAVGLSGLVETDTPCPPSDRLLHIMMIGLQHEPDRQKKGEPVPGLNPIQQILIGPGIDLEYETDVAPTAPEPALYETAYVTSHKGNCRAGAFSYDGQLVATGSADASIKILDVDRMLAKSSADGLEPEGQGHPVIRTLYDHLEEVTALEFHPTATVLASGSADHTIKLFDYAKASVKKAHRTITDSEKIRCMSFHPSGDYLIVGTEHPVLRLYDSNTGQCFVCCIPSHQHEGTITSVKWALNGKYFASACRDGSIKIWDGISNKCVNTFLKAHDGAEVCSVTFSRNSKYVLSSGKDSLVKLWELSTSRCLIAYTGAGTTGKQEHRAQAVFNHTEDYVMFPDEATTSLCVWNARNASRQNLLSLGHNGPVRLIVHSPHSASFLTCSDDFRARFWYRRQLHAV</sequence>
<evidence type="ECO:0000313" key="9">
    <source>
        <dbReference type="EMBL" id="CAH0389643.1"/>
    </source>
</evidence>
<proteinExistence type="predicted"/>
<dbReference type="GO" id="GO:0031124">
    <property type="term" value="P:mRNA 3'-end processing"/>
    <property type="evidence" value="ECO:0007669"/>
    <property type="project" value="InterPro"/>
</dbReference>
<feature type="repeat" description="WD" evidence="7">
    <location>
        <begin position="153"/>
        <end position="187"/>
    </location>
</feature>
<feature type="domain" description="Cleavage stimulation factor subunit 1 dimerisation" evidence="8">
    <location>
        <begin position="60"/>
        <end position="105"/>
    </location>
</feature>
<dbReference type="SUPFAM" id="SSF50978">
    <property type="entry name" value="WD40 repeat-like"/>
    <property type="match status" value="1"/>
</dbReference>
<gene>
    <name evidence="9" type="ORF">BEMITA_LOCUS8452</name>
</gene>
<dbReference type="InterPro" id="IPR032028">
    <property type="entry name" value="CSTF1_dimer"/>
</dbReference>
<dbReference type="PANTHER" id="PTHR44133">
    <property type="entry name" value="CLEAVAGE STIMULATION FACTOR SUBUNIT 1"/>
    <property type="match status" value="1"/>
</dbReference>
<evidence type="ECO:0000256" key="1">
    <source>
        <dbReference type="ARBA" id="ARBA00004123"/>
    </source>
</evidence>
<dbReference type="Gene3D" id="1.20.960.50">
    <property type="entry name" value="Cleavage stimulation factor subunit 1, dimerisation domain"/>
    <property type="match status" value="1"/>
</dbReference>
<evidence type="ECO:0000256" key="7">
    <source>
        <dbReference type="PROSITE-ProRule" id="PRU00221"/>
    </source>
</evidence>
<dbReference type="EMBL" id="OU963866">
    <property type="protein sequence ID" value="CAH0389643.1"/>
    <property type="molecule type" value="Genomic_DNA"/>
</dbReference>
<name>A0A9P0ABH6_BEMTA</name>
<dbReference type="CDD" id="cd00200">
    <property type="entry name" value="WD40"/>
    <property type="match status" value="1"/>
</dbReference>
<feature type="repeat" description="WD" evidence="7">
    <location>
        <begin position="211"/>
        <end position="252"/>
    </location>
</feature>
<dbReference type="PROSITE" id="PS50294">
    <property type="entry name" value="WD_REPEATS_REGION"/>
    <property type="match status" value="3"/>
</dbReference>
<dbReference type="FunFam" id="2.130.10.10:FF:000089">
    <property type="entry name" value="Cleavage stimulation factor subunit 1"/>
    <property type="match status" value="1"/>
</dbReference>
<dbReference type="PROSITE" id="PS00678">
    <property type="entry name" value="WD_REPEATS_1"/>
    <property type="match status" value="1"/>
</dbReference>
<dbReference type="PROSITE" id="PS50082">
    <property type="entry name" value="WD_REPEATS_2"/>
    <property type="match status" value="4"/>
</dbReference>
<dbReference type="InterPro" id="IPR001680">
    <property type="entry name" value="WD40_rpt"/>
</dbReference>
<evidence type="ECO:0000256" key="4">
    <source>
        <dbReference type="ARBA" id="ARBA00022737"/>
    </source>
</evidence>
<evidence type="ECO:0000259" key="8">
    <source>
        <dbReference type="Pfam" id="PF16699"/>
    </source>
</evidence>
<keyword evidence="3" id="KW-0507">mRNA processing</keyword>
<keyword evidence="5" id="KW-0539">Nucleus</keyword>
<dbReference type="InterPro" id="IPR036322">
    <property type="entry name" value="WD40_repeat_dom_sf"/>
</dbReference>
<keyword evidence="10" id="KW-1185">Reference proteome</keyword>
<comment type="subcellular location">
    <subcellularLocation>
        <location evidence="1">Nucleus</location>
    </subcellularLocation>
</comment>
<evidence type="ECO:0000256" key="3">
    <source>
        <dbReference type="ARBA" id="ARBA00022664"/>
    </source>
</evidence>
<dbReference type="Pfam" id="PF16699">
    <property type="entry name" value="CSTF1_dimer"/>
    <property type="match status" value="1"/>
</dbReference>
<evidence type="ECO:0000256" key="6">
    <source>
        <dbReference type="ARBA" id="ARBA00029851"/>
    </source>
</evidence>
<dbReference type="SMART" id="SM00320">
    <property type="entry name" value="WD40"/>
    <property type="match status" value="6"/>
</dbReference>
<protein>
    <recommendedName>
        <fullName evidence="6">Cleavage stimulation factor 50 kDa subunit</fullName>
    </recommendedName>
</protein>
<dbReference type="FunFam" id="2.130.10.10:FF:000064">
    <property type="entry name" value="Cleavage stimulation factor subunit 1"/>
    <property type="match status" value="1"/>
</dbReference>
<dbReference type="PANTHER" id="PTHR44133:SF2">
    <property type="entry name" value="CLEAVAGE STIMULATION FACTOR SUBUNIT 1"/>
    <property type="match status" value="1"/>
</dbReference>
<keyword evidence="4" id="KW-0677">Repeat</keyword>
<keyword evidence="2 7" id="KW-0853">WD repeat</keyword>
<feature type="repeat" description="WD" evidence="7">
    <location>
        <begin position="300"/>
        <end position="341"/>
    </location>
</feature>
<organism evidence="9 10">
    <name type="scientific">Bemisia tabaci</name>
    <name type="common">Sweetpotato whitefly</name>
    <name type="synonym">Aleurodes tabaci</name>
    <dbReference type="NCBI Taxonomy" id="7038"/>
    <lineage>
        <taxon>Eukaryota</taxon>
        <taxon>Metazoa</taxon>
        <taxon>Ecdysozoa</taxon>
        <taxon>Arthropoda</taxon>
        <taxon>Hexapoda</taxon>
        <taxon>Insecta</taxon>
        <taxon>Pterygota</taxon>
        <taxon>Neoptera</taxon>
        <taxon>Paraneoptera</taxon>
        <taxon>Hemiptera</taxon>
        <taxon>Sternorrhyncha</taxon>
        <taxon>Aleyrodoidea</taxon>
        <taxon>Aleyrodidae</taxon>
        <taxon>Aleyrodinae</taxon>
        <taxon>Bemisia</taxon>
    </lineage>
</organism>
<evidence type="ECO:0000256" key="2">
    <source>
        <dbReference type="ARBA" id="ARBA00022574"/>
    </source>
</evidence>
<dbReference type="InterPro" id="IPR038184">
    <property type="entry name" value="CSTF1_dimer_sf"/>
</dbReference>
<dbReference type="Gene3D" id="2.130.10.10">
    <property type="entry name" value="YVTN repeat-like/Quinoprotein amine dehydrogenase"/>
    <property type="match status" value="3"/>
</dbReference>
<evidence type="ECO:0000256" key="5">
    <source>
        <dbReference type="ARBA" id="ARBA00023242"/>
    </source>
</evidence>
<dbReference type="GO" id="GO:0005848">
    <property type="term" value="C:mRNA cleavage stimulating factor complex"/>
    <property type="evidence" value="ECO:0007669"/>
    <property type="project" value="InterPro"/>
</dbReference>